<reference evidence="1 2" key="1">
    <citation type="submission" date="2018-04" db="EMBL/GenBank/DDBJ databases">
        <title>Aerococcus urinae genomes.</title>
        <authorList>
            <person name="Hilt E."/>
            <person name="Gilbert N.M."/>
            <person name="Thomas-White K."/>
            <person name="Putonti C."/>
            <person name="Lewis A.L."/>
            <person name="Visck K.L."/>
            <person name="Wolfe A.J."/>
        </authorList>
    </citation>
    <scope>NUCLEOTIDE SEQUENCE [LARGE SCALE GENOMIC DNA]</scope>
    <source>
        <strain evidence="1 2">UMB7480</strain>
    </source>
</reference>
<evidence type="ECO:0000313" key="2">
    <source>
        <dbReference type="Proteomes" id="UP000251923"/>
    </source>
</evidence>
<organism evidence="1 2">
    <name type="scientific">Aerococcus urinae</name>
    <dbReference type="NCBI Taxonomy" id="1376"/>
    <lineage>
        <taxon>Bacteria</taxon>
        <taxon>Bacillati</taxon>
        <taxon>Bacillota</taxon>
        <taxon>Bacilli</taxon>
        <taxon>Lactobacillales</taxon>
        <taxon>Aerococcaceae</taxon>
        <taxon>Aerococcus</taxon>
    </lineage>
</organism>
<dbReference type="AlphaFoldDB" id="A0A329NTY9"/>
<protein>
    <submittedName>
        <fullName evidence="1">Uncharacterized protein</fullName>
    </submittedName>
</protein>
<feature type="non-terminal residue" evidence="1">
    <location>
        <position position="121"/>
    </location>
</feature>
<accession>A0A329NTY9</accession>
<gene>
    <name evidence="1" type="ORF">DBT54_10080</name>
</gene>
<dbReference type="EMBL" id="QMHM01000090">
    <property type="protein sequence ID" value="RAV75577.1"/>
    <property type="molecule type" value="Genomic_DNA"/>
</dbReference>
<evidence type="ECO:0000313" key="1">
    <source>
        <dbReference type="EMBL" id="RAV75577.1"/>
    </source>
</evidence>
<dbReference type="Proteomes" id="UP000251923">
    <property type="component" value="Unassembled WGS sequence"/>
</dbReference>
<proteinExistence type="predicted"/>
<comment type="caution">
    <text evidence="1">The sequence shown here is derived from an EMBL/GenBank/DDBJ whole genome shotgun (WGS) entry which is preliminary data.</text>
</comment>
<sequence length="121" mass="13023">MAHSPSIATTTELRMCSAIADIHAALPQKVSTVLPFKVTNTGRAVTSRKFTSQHGRFATDIGILSDASPRFAAHVEIAKPWWHHLVYLIVDLKGTGSGEYAVHLADLLASASAKDICNEVL</sequence>
<name>A0A329NTY9_9LACT</name>